<feature type="compositionally biased region" description="Basic and acidic residues" evidence="3">
    <location>
        <begin position="603"/>
        <end position="613"/>
    </location>
</feature>
<evidence type="ECO:0000256" key="3">
    <source>
        <dbReference type="SAM" id="MobiDB-lite"/>
    </source>
</evidence>
<feature type="compositionally biased region" description="Basic and acidic residues" evidence="3">
    <location>
        <begin position="494"/>
        <end position="503"/>
    </location>
</feature>
<dbReference type="GO" id="GO:0006355">
    <property type="term" value="P:regulation of DNA-templated transcription"/>
    <property type="evidence" value="ECO:0007669"/>
    <property type="project" value="InterPro"/>
</dbReference>
<feature type="compositionally biased region" description="Acidic residues" evidence="3">
    <location>
        <begin position="560"/>
        <end position="591"/>
    </location>
</feature>
<dbReference type="InParanoid" id="A0A6P3ZSZ6"/>
<keyword evidence="5" id="KW-1185">Reference proteome</keyword>
<evidence type="ECO:0000256" key="1">
    <source>
        <dbReference type="ARBA" id="ARBA00004123"/>
    </source>
</evidence>
<dbReference type="KEGG" id="zju:107418497"/>
<keyword evidence="2" id="KW-0539">Nucleus</keyword>
<dbReference type="AlphaFoldDB" id="A0A6P3ZSZ6"/>
<dbReference type="Proteomes" id="UP001652623">
    <property type="component" value="Chromosome 2"/>
</dbReference>
<feature type="compositionally biased region" description="Polar residues" evidence="3">
    <location>
        <begin position="13"/>
        <end position="26"/>
    </location>
</feature>
<feature type="region of interest" description="Disordered" evidence="3">
    <location>
        <begin position="1"/>
        <end position="125"/>
    </location>
</feature>
<evidence type="ECO:0000259" key="4">
    <source>
        <dbReference type="Pfam" id="PF02791"/>
    </source>
</evidence>
<dbReference type="InterPro" id="IPR018501">
    <property type="entry name" value="DDT_dom"/>
</dbReference>
<reference evidence="6" key="2">
    <citation type="submission" date="2025-08" db="UniProtKB">
        <authorList>
            <consortium name="RefSeq"/>
        </authorList>
    </citation>
    <scope>IDENTIFICATION</scope>
    <source>
        <tissue evidence="6">Seedling</tissue>
    </source>
</reference>
<dbReference type="PANTHER" id="PTHR14296:SF3">
    <property type="entry name" value="DIKAR, ISOFORM F"/>
    <property type="match status" value="1"/>
</dbReference>
<feature type="compositionally biased region" description="Polar residues" evidence="3">
    <location>
        <begin position="461"/>
        <end position="483"/>
    </location>
</feature>
<evidence type="ECO:0000313" key="6">
    <source>
        <dbReference type="RefSeq" id="XP_015882677.1"/>
    </source>
</evidence>
<feature type="region of interest" description="Disordered" evidence="3">
    <location>
        <begin position="549"/>
        <end position="748"/>
    </location>
</feature>
<evidence type="ECO:0000256" key="2">
    <source>
        <dbReference type="ARBA" id="ARBA00023242"/>
    </source>
</evidence>
<dbReference type="GO" id="GO:0031213">
    <property type="term" value="C:RSF complex"/>
    <property type="evidence" value="ECO:0007669"/>
    <property type="project" value="InterPro"/>
</dbReference>
<feature type="compositionally biased region" description="Pro residues" evidence="3">
    <location>
        <begin position="1"/>
        <end position="11"/>
    </location>
</feature>
<dbReference type="RefSeq" id="XP_015882677.1">
    <property type="nucleotide sequence ID" value="XM_016027191.4"/>
</dbReference>
<dbReference type="FunCoup" id="A0A6P3ZSZ6">
    <property type="interactions" value="2614"/>
</dbReference>
<dbReference type="GeneID" id="107418497"/>
<feature type="compositionally biased region" description="Basic and acidic residues" evidence="3">
    <location>
        <begin position="693"/>
        <end position="702"/>
    </location>
</feature>
<accession>A0A6P3ZSZ6</accession>
<feature type="domain" description="DDT" evidence="4">
    <location>
        <begin position="143"/>
        <end position="188"/>
    </location>
</feature>
<feature type="compositionally biased region" description="Basic and acidic residues" evidence="3">
    <location>
        <begin position="79"/>
        <end position="91"/>
    </location>
</feature>
<reference evidence="5" key="1">
    <citation type="submission" date="2025-05" db="UniProtKB">
        <authorList>
            <consortium name="RefSeq"/>
        </authorList>
    </citation>
    <scope>NUCLEOTIDE SEQUENCE [LARGE SCALE GENOMIC DNA]</scope>
</reference>
<feature type="region of interest" description="Disordered" evidence="3">
    <location>
        <begin position="435"/>
        <end position="534"/>
    </location>
</feature>
<evidence type="ECO:0000313" key="5">
    <source>
        <dbReference type="Proteomes" id="UP001652623"/>
    </source>
</evidence>
<organism evidence="5 6">
    <name type="scientific">Ziziphus jujuba</name>
    <name type="common">Chinese jujube</name>
    <name type="synonym">Ziziphus sativa</name>
    <dbReference type="NCBI Taxonomy" id="326968"/>
    <lineage>
        <taxon>Eukaryota</taxon>
        <taxon>Viridiplantae</taxon>
        <taxon>Streptophyta</taxon>
        <taxon>Embryophyta</taxon>
        <taxon>Tracheophyta</taxon>
        <taxon>Spermatophyta</taxon>
        <taxon>Magnoliopsida</taxon>
        <taxon>eudicotyledons</taxon>
        <taxon>Gunneridae</taxon>
        <taxon>Pentapetalae</taxon>
        <taxon>rosids</taxon>
        <taxon>fabids</taxon>
        <taxon>Rosales</taxon>
        <taxon>Rhamnaceae</taxon>
        <taxon>Paliureae</taxon>
        <taxon>Ziziphus</taxon>
    </lineage>
</organism>
<gene>
    <name evidence="6" type="primary">LOC107418497</name>
</gene>
<comment type="subcellular location">
    <subcellularLocation>
        <location evidence="1">Nucleus</location>
    </subcellularLocation>
</comment>
<feature type="compositionally biased region" description="Low complexity" evidence="3">
    <location>
        <begin position="92"/>
        <end position="111"/>
    </location>
</feature>
<feature type="compositionally biased region" description="Acidic residues" evidence="3">
    <location>
        <begin position="523"/>
        <end position="534"/>
    </location>
</feature>
<dbReference type="InterPro" id="IPR028938">
    <property type="entry name" value="Rsf1-like"/>
</dbReference>
<dbReference type="Pfam" id="PF02791">
    <property type="entry name" value="DDT"/>
    <property type="match status" value="1"/>
</dbReference>
<sequence>MSLESTPPPIPSDRSSPEQPVAQNDTTNHENDNPPPQNDNPTTATPALPPLSRSNRPSRACTIRAAERLYAAKAQSASEQRKAKAAKKEKQNNSNNDKQQQEQQNDESPQQCGSSKIVTPLVGPPPPSQLPRWSLRSMWELASVLNFLHVFRPLLNISVEFSAEEFETALITPNDTLSDIHIPLLKAIPPVTRMALTRDTWVTVLCRKLRDWWHWVADGDLPIVASHGLEIDVYKTLDPGIRVVILKALCDIRVEQEDVRNYIDNSLKHGVQLSAFRKERVGGDSSGISYWYEDDPIIGHRLHREIRKVEVKKAKTKGSQVLPSTTYLWETVATNFDEFQDVSEKLFSSKNRTEASLGKKLKNDMLPEIEKVHKRKERLLKKQHRQALLLDNFLSVDGLGPGRSLRDRKPVTYTFDDYDRSINEAIKITKYENHRLLMHPQRKQPSPDPLQRRDGVVKPEASTNGKWSGPSHATQHVNFSALSPKSPDYDYADDYNKDQFDRSNRRRQRPQRYSEKEFVEAVSDNEADFDSDDDIVGEAIYDEEYLRKRKQRRKFSSSSEGDEEYHWDDENAEEEEEEEEEESLSISEDSDEPQKFKKLPGRTRRETKLRSVDELQSGLRRSKRATRNRINYRQYELSESEPESMKPGKSNASDEHSDPSENGEYSMESQASDGNDDDQETKEAQPVEVYPETVEKEQDPPPEKSNSPGREEVEGIRKRRFLDLNEAAPAGFDDGPNAIMKDEDTDDF</sequence>
<name>A0A6P3ZSZ6_ZIZJJ</name>
<protein>
    <submittedName>
        <fullName evidence="6">DDT domain-containing protein DDR4 isoform X1</fullName>
    </submittedName>
</protein>
<proteinExistence type="predicted"/>
<dbReference type="PANTHER" id="PTHR14296">
    <property type="entry name" value="REMODELING AND SPACING FACTOR 1"/>
    <property type="match status" value="1"/>
</dbReference>